<protein>
    <submittedName>
        <fullName evidence="9">RagB/SusD family nutrient uptake outer membrane protein</fullName>
    </submittedName>
</protein>
<keyword evidence="4" id="KW-0472">Membrane</keyword>
<dbReference type="CDD" id="cd08977">
    <property type="entry name" value="SusD"/>
    <property type="match status" value="1"/>
</dbReference>
<dbReference type="EMBL" id="JAHESD010000031">
    <property type="protein sequence ID" value="MBT1704456.1"/>
    <property type="molecule type" value="Genomic_DNA"/>
</dbReference>
<feature type="signal peptide" evidence="6">
    <location>
        <begin position="1"/>
        <end position="24"/>
    </location>
</feature>
<evidence type="ECO:0000256" key="4">
    <source>
        <dbReference type="ARBA" id="ARBA00023136"/>
    </source>
</evidence>
<evidence type="ECO:0000256" key="6">
    <source>
        <dbReference type="SAM" id="SignalP"/>
    </source>
</evidence>
<evidence type="ECO:0000259" key="8">
    <source>
        <dbReference type="Pfam" id="PF14322"/>
    </source>
</evidence>
<evidence type="ECO:0000256" key="2">
    <source>
        <dbReference type="ARBA" id="ARBA00006275"/>
    </source>
</evidence>
<comment type="caution">
    <text evidence="9">The sequence shown here is derived from an EMBL/GenBank/DDBJ whole genome shotgun (WGS) entry which is preliminary data.</text>
</comment>
<evidence type="ECO:0000256" key="1">
    <source>
        <dbReference type="ARBA" id="ARBA00004442"/>
    </source>
</evidence>
<accession>A0ABS5VTC2</accession>
<evidence type="ECO:0000313" key="10">
    <source>
        <dbReference type="Proteomes" id="UP000772618"/>
    </source>
</evidence>
<dbReference type="InterPro" id="IPR012944">
    <property type="entry name" value="SusD_RagB_dom"/>
</dbReference>
<gene>
    <name evidence="9" type="ORF">KK060_14270</name>
</gene>
<feature type="domain" description="RagB/SusD" evidence="7">
    <location>
        <begin position="331"/>
        <end position="466"/>
    </location>
</feature>
<dbReference type="Pfam" id="PF14322">
    <property type="entry name" value="SusD-like_3"/>
    <property type="match status" value="1"/>
</dbReference>
<dbReference type="InterPro" id="IPR033985">
    <property type="entry name" value="SusD-like_N"/>
</dbReference>
<sequence length="468" mass="52695">MKNYKTIFNRIASKLLLTSAAVYGFSCEVFIDVDTPKTEIISQTVFTSDASAMSAVRGIYSLMASNLSFTKGGIEELTGIACDELVNYAVRPDQVQFYQNSLTSINSDVNGIFWKEAFKYIVNANAILEGLNIATGMTSRGKRVVEGEAKFIRAFCYFYLVNLFGDVPYLETTDYRKNATASRHAKAEVYAFIEKDLLDAQELLPEDFSSSNGERTQPNKAAAIALLARVYLYQENWPKAEESSSLVIGNELYALHTDLDKIFLANSSEAIWQLKPVVPGTNTPYGTLFILTSAPNATSRRVSLTNELRVAFEANDLRRNKWVGMFSNASGTWYFPYKYKVALNPVVTEYSMVLRLAEQYLIRAEARAHLENFDGALSDINVIRDRAGLEALNILDQPALLLAIEQERRVELFTEWGHRWLDLNRTGRSNDILAPIKSDWQTTDMLLPIPESERLLNPNLSQNLGYSY</sequence>
<evidence type="ECO:0000313" key="9">
    <source>
        <dbReference type="EMBL" id="MBT1704456.1"/>
    </source>
</evidence>
<dbReference type="Gene3D" id="1.25.40.390">
    <property type="match status" value="1"/>
</dbReference>
<dbReference type="InterPro" id="IPR011990">
    <property type="entry name" value="TPR-like_helical_dom_sf"/>
</dbReference>
<comment type="subcellular location">
    <subcellularLocation>
        <location evidence="1">Cell outer membrane</location>
    </subcellularLocation>
</comment>
<name>A0ABS5VTC2_9BACT</name>
<dbReference type="Proteomes" id="UP000772618">
    <property type="component" value="Unassembled WGS sequence"/>
</dbReference>
<dbReference type="SUPFAM" id="SSF48452">
    <property type="entry name" value="TPR-like"/>
    <property type="match status" value="1"/>
</dbReference>
<evidence type="ECO:0000256" key="5">
    <source>
        <dbReference type="ARBA" id="ARBA00023237"/>
    </source>
</evidence>
<organism evidence="9 10">
    <name type="scientific">Chryseosolibacter indicus</name>
    <dbReference type="NCBI Taxonomy" id="2782351"/>
    <lineage>
        <taxon>Bacteria</taxon>
        <taxon>Pseudomonadati</taxon>
        <taxon>Bacteroidota</taxon>
        <taxon>Cytophagia</taxon>
        <taxon>Cytophagales</taxon>
        <taxon>Chryseotaleaceae</taxon>
        <taxon>Chryseosolibacter</taxon>
    </lineage>
</organism>
<evidence type="ECO:0000256" key="3">
    <source>
        <dbReference type="ARBA" id="ARBA00022729"/>
    </source>
</evidence>
<evidence type="ECO:0000259" key="7">
    <source>
        <dbReference type="Pfam" id="PF07980"/>
    </source>
</evidence>
<keyword evidence="10" id="KW-1185">Reference proteome</keyword>
<feature type="chain" id="PRO_5047133505" evidence="6">
    <location>
        <begin position="25"/>
        <end position="468"/>
    </location>
</feature>
<feature type="domain" description="SusD-like N-terminal" evidence="8">
    <location>
        <begin position="94"/>
        <end position="232"/>
    </location>
</feature>
<comment type="similarity">
    <text evidence="2">Belongs to the SusD family.</text>
</comment>
<dbReference type="Pfam" id="PF07980">
    <property type="entry name" value="SusD_RagB"/>
    <property type="match status" value="1"/>
</dbReference>
<dbReference type="RefSeq" id="WP_254154418.1">
    <property type="nucleotide sequence ID" value="NZ_JAHESD010000031.1"/>
</dbReference>
<reference evidence="9 10" key="1">
    <citation type="submission" date="2021-05" db="EMBL/GenBank/DDBJ databases">
        <title>A Polyphasic approach of four new species of the genus Ohtaekwangia: Ohtaekwangia histidinii sp. nov., Ohtaekwangia cretensis sp. nov., Ohtaekwangia indiensis sp. nov., Ohtaekwangia reichenbachii sp. nov. from diverse environment.</title>
        <authorList>
            <person name="Octaviana S."/>
        </authorList>
    </citation>
    <scope>NUCLEOTIDE SEQUENCE [LARGE SCALE GENOMIC DNA]</scope>
    <source>
        <strain evidence="9 10">PWU20</strain>
    </source>
</reference>
<keyword evidence="3 6" id="KW-0732">Signal</keyword>
<keyword evidence="5" id="KW-0998">Cell outer membrane</keyword>
<proteinExistence type="inferred from homology"/>